<dbReference type="AlphaFoldDB" id="A0AAD7CPQ6"/>
<dbReference type="Proteomes" id="UP001221757">
    <property type="component" value="Unassembled WGS sequence"/>
</dbReference>
<name>A0AAD7CPQ6_MYCRO</name>
<sequence length="182" mass="19580">MLCAGLLAWAARALSSRPVRGAAVRETVRGLPLALAPLVPVAAKTQPECETRPALPALRSASPPLSAARSPPGHRCDRSRFIGACPTLIPLLRTNARRRAPWLVCARSRTHPARRRLVLRLGCACPSRRALPRVAAQLQREQTPDARTAFGTHPGIETDSRCHAGGSRTPAAGVRASRQLEY</sequence>
<evidence type="ECO:0000256" key="1">
    <source>
        <dbReference type="SAM" id="MobiDB-lite"/>
    </source>
</evidence>
<organism evidence="3 4">
    <name type="scientific">Mycena rosella</name>
    <name type="common">Pink bonnet</name>
    <name type="synonym">Agaricus rosellus</name>
    <dbReference type="NCBI Taxonomy" id="1033263"/>
    <lineage>
        <taxon>Eukaryota</taxon>
        <taxon>Fungi</taxon>
        <taxon>Dikarya</taxon>
        <taxon>Basidiomycota</taxon>
        <taxon>Agaricomycotina</taxon>
        <taxon>Agaricomycetes</taxon>
        <taxon>Agaricomycetidae</taxon>
        <taxon>Agaricales</taxon>
        <taxon>Marasmiineae</taxon>
        <taxon>Mycenaceae</taxon>
        <taxon>Mycena</taxon>
    </lineage>
</organism>
<feature type="compositionally biased region" description="Low complexity" evidence="1">
    <location>
        <begin position="54"/>
        <end position="71"/>
    </location>
</feature>
<feature type="chain" id="PRO_5041912497" description="Secreted protein" evidence="2">
    <location>
        <begin position="16"/>
        <end position="182"/>
    </location>
</feature>
<feature type="region of interest" description="Disordered" evidence="1">
    <location>
        <begin position="54"/>
        <end position="75"/>
    </location>
</feature>
<evidence type="ECO:0000256" key="2">
    <source>
        <dbReference type="SAM" id="SignalP"/>
    </source>
</evidence>
<feature type="region of interest" description="Disordered" evidence="1">
    <location>
        <begin position="141"/>
        <end position="182"/>
    </location>
</feature>
<proteinExistence type="predicted"/>
<protein>
    <recommendedName>
        <fullName evidence="5">Secreted protein</fullName>
    </recommendedName>
</protein>
<evidence type="ECO:0000313" key="3">
    <source>
        <dbReference type="EMBL" id="KAJ7657026.1"/>
    </source>
</evidence>
<keyword evidence="4" id="KW-1185">Reference proteome</keyword>
<dbReference type="EMBL" id="JARKIE010000295">
    <property type="protein sequence ID" value="KAJ7657026.1"/>
    <property type="molecule type" value="Genomic_DNA"/>
</dbReference>
<gene>
    <name evidence="3" type="ORF">B0H17DRAFT_1213659</name>
</gene>
<evidence type="ECO:0000313" key="4">
    <source>
        <dbReference type="Proteomes" id="UP001221757"/>
    </source>
</evidence>
<reference evidence="3" key="1">
    <citation type="submission" date="2023-03" db="EMBL/GenBank/DDBJ databases">
        <title>Massive genome expansion in bonnet fungi (Mycena s.s.) driven by repeated elements and novel gene families across ecological guilds.</title>
        <authorList>
            <consortium name="Lawrence Berkeley National Laboratory"/>
            <person name="Harder C.B."/>
            <person name="Miyauchi S."/>
            <person name="Viragh M."/>
            <person name="Kuo A."/>
            <person name="Thoen E."/>
            <person name="Andreopoulos B."/>
            <person name="Lu D."/>
            <person name="Skrede I."/>
            <person name="Drula E."/>
            <person name="Henrissat B."/>
            <person name="Morin E."/>
            <person name="Kohler A."/>
            <person name="Barry K."/>
            <person name="LaButti K."/>
            <person name="Morin E."/>
            <person name="Salamov A."/>
            <person name="Lipzen A."/>
            <person name="Mereny Z."/>
            <person name="Hegedus B."/>
            <person name="Baldrian P."/>
            <person name="Stursova M."/>
            <person name="Weitz H."/>
            <person name="Taylor A."/>
            <person name="Grigoriev I.V."/>
            <person name="Nagy L.G."/>
            <person name="Martin F."/>
            <person name="Kauserud H."/>
        </authorList>
    </citation>
    <scope>NUCLEOTIDE SEQUENCE</scope>
    <source>
        <strain evidence="3">CBHHK067</strain>
    </source>
</reference>
<comment type="caution">
    <text evidence="3">The sequence shown here is derived from an EMBL/GenBank/DDBJ whole genome shotgun (WGS) entry which is preliminary data.</text>
</comment>
<feature type="signal peptide" evidence="2">
    <location>
        <begin position="1"/>
        <end position="15"/>
    </location>
</feature>
<accession>A0AAD7CPQ6</accession>
<keyword evidence="2" id="KW-0732">Signal</keyword>
<evidence type="ECO:0008006" key="5">
    <source>
        <dbReference type="Google" id="ProtNLM"/>
    </source>
</evidence>